<dbReference type="InterPro" id="IPR020538">
    <property type="entry name" value="Hydgase_Ni_incorp_HypA/HybF_CS"/>
</dbReference>
<dbReference type="RefSeq" id="WP_136990935.1">
    <property type="nucleotide sequence ID" value="NZ_SZPQ01000020.1"/>
</dbReference>
<dbReference type="InterPro" id="IPR000688">
    <property type="entry name" value="HypA/HybF"/>
</dbReference>
<accession>A0ABY2SKU6</accession>
<dbReference type="NCBIfam" id="NF009046">
    <property type="entry name" value="PRK12380.1"/>
    <property type="match status" value="1"/>
</dbReference>
<reference evidence="6 7" key="1">
    <citation type="submission" date="2019-04" db="EMBL/GenBank/DDBJ databases">
        <authorList>
            <person name="Li M."/>
            <person name="Gao C."/>
        </authorList>
    </citation>
    <scope>NUCLEOTIDE SEQUENCE [LARGE SCALE GENOMIC DNA]</scope>
    <source>
        <strain evidence="6 7">BGMRC 2031</strain>
    </source>
</reference>
<dbReference type="Pfam" id="PF01155">
    <property type="entry name" value="HypA"/>
    <property type="match status" value="1"/>
</dbReference>
<evidence type="ECO:0000313" key="7">
    <source>
        <dbReference type="Proteomes" id="UP000305202"/>
    </source>
</evidence>
<sequence>MHELTLAQNTLEILEQQARKSGARRVTGVWLSIGAFACVEAESLRFCFDMVCRGTLAQDCRLYLEQQTAGAWCPHCRRQVTLPPVPIPVCPFCGADRLQTEAQDRIQIKRMEVA</sequence>
<dbReference type="Gene3D" id="3.30.2320.80">
    <property type="match status" value="1"/>
</dbReference>
<feature type="binding site" evidence="5">
    <location>
        <position position="93"/>
    </location>
    <ligand>
        <name>Zn(2+)</name>
        <dbReference type="ChEBI" id="CHEBI:29105"/>
    </ligand>
</feature>
<feature type="binding site" evidence="5">
    <location>
        <position position="76"/>
    </location>
    <ligand>
        <name>Zn(2+)</name>
        <dbReference type="ChEBI" id="CHEBI:29105"/>
    </ligand>
</feature>
<dbReference type="NCBIfam" id="NF002979">
    <property type="entry name" value="PRK03681.1"/>
    <property type="match status" value="1"/>
</dbReference>
<comment type="caution">
    <text evidence="6">The sequence shown here is derived from an EMBL/GenBank/DDBJ whole genome shotgun (WGS) entry which is preliminary data.</text>
</comment>
<name>A0ABY2SKU6_9HYPH</name>
<keyword evidence="2 5" id="KW-0533">Nickel</keyword>
<comment type="function">
    <text evidence="5">Involved in the maturation of [NiFe] hydrogenases. Required for nickel insertion into the metal center of the hydrogenase.</text>
</comment>
<evidence type="ECO:0000256" key="3">
    <source>
        <dbReference type="ARBA" id="ARBA00022723"/>
    </source>
</evidence>
<gene>
    <name evidence="5 6" type="primary">hypA</name>
    <name evidence="6" type="ORF">FCN80_14770</name>
</gene>
<keyword evidence="3 5" id="KW-0479">Metal-binding</keyword>
<dbReference type="PANTHER" id="PTHR34535:SF3">
    <property type="entry name" value="HYDROGENASE MATURATION FACTOR HYPA"/>
    <property type="match status" value="1"/>
</dbReference>
<feature type="binding site" evidence="5">
    <location>
        <position position="2"/>
    </location>
    <ligand>
        <name>Ni(2+)</name>
        <dbReference type="ChEBI" id="CHEBI:49786"/>
    </ligand>
</feature>
<dbReference type="HAMAP" id="MF_00213">
    <property type="entry name" value="HypA_HybF"/>
    <property type="match status" value="1"/>
</dbReference>
<evidence type="ECO:0000313" key="6">
    <source>
        <dbReference type="EMBL" id="TKI05372.1"/>
    </source>
</evidence>
<protein>
    <recommendedName>
        <fullName evidence="5">Hydrogenase maturation factor HypA</fullName>
    </recommendedName>
</protein>
<dbReference type="Proteomes" id="UP000305202">
    <property type="component" value="Unassembled WGS sequence"/>
</dbReference>
<organism evidence="6 7">
    <name type="scientific">Martelella alba</name>
    <dbReference type="NCBI Taxonomy" id="2590451"/>
    <lineage>
        <taxon>Bacteria</taxon>
        <taxon>Pseudomonadati</taxon>
        <taxon>Pseudomonadota</taxon>
        <taxon>Alphaproteobacteria</taxon>
        <taxon>Hyphomicrobiales</taxon>
        <taxon>Aurantimonadaceae</taxon>
        <taxon>Martelella</taxon>
    </lineage>
</organism>
<proteinExistence type="inferred from homology"/>
<evidence type="ECO:0000256" key="4">
    <source>
        <dbReference type="ARBA" id="ARBA00022833"/>
    </source>
</evidence>
<dbReference type="PIRSF" id="PIRSF004761">
    <property type="entry name" value="Hydrgn_mat_HypA"/>
    <property type="match status" value="1"/>
</dbReference>
<keyword evidence="4 5" id="KW-0862">Zinc</keyword>
<dbReference type="PANTHER" id="PTHR34535">
    <property type="entry name" value="HYDROGENASE MATURATION FACTOR HYPA"/>
    <property type="match status" value="1"/>
</dbReference>
<evidence type="ECO:0000256" key="2">
    <source>
        <dbReference type="ARBA" id="ARBA00022596"/>
    </source>
</evidence>
<dbReference type="PROSITE" id="PS01249">
    <property type="entry name" value="HYPA"/>
    <property type="match status" value="1"/>
</dbReference>
<keyword evidence="7" id="KW-1185">Reference proteome</keyword>
<dbReference type="EMBL" id="SZPQ01000020">
    <property type="protein sequence ID" value="TKI05372.1"/>
    <property type="molecule type" value="Genomic_DNA"/>
</dbReference>
<evidence type="ECO:0000256" key="1">
    <source>
        <dbReference type="ARBA" id="ARBA00010748"/>
    </source>
</evidence>
<evidence type="ECO:0000256" key="5">
    <source>
        <dbReference type="HAMAP-Rule" id="MF_00213"/>
    </source>
</evidence>
<feature type="binding site" evidence="5">
    <location>
        <position position="90"/>
    </location>
    <ligand>
        <name>Zn(2+)</name>
        <dbReference type="ChEBI" id="CHEBI:29105"/>
    </ligand>
</feature>
<feature type="binding site" evidence="5">
    <location>
        <position position="73"/>
    </location>
    <ligand>
        <name>Zn(2+)</name>
        <dbReference type="ChEBI" id="CHEBI:29105"/>
    </ligand>
</feature>
<dbReference type="NCBIfam" id="TIGR00100">
    <property type="entry name" value="hypA"/>
    <property type="match status" value="1"/>
</dbReference>
<comment type="similarity">
    <text evidence="1 5">Belongs to the HypA/HybF family.</text>
</comment>